<feature type="region of interest" description="Disordered" evidence="10">
    <location>
        <begin position="255"/>
        <end position="314"/>
    </location>
</feature>
<dbReference type="RefSeq" id="WP_338177365.1">
    <property type="nucleotide sequence ID" value="NZ_JAEKNQ010000021.1"/>
</dbReference>
<evidence type="ECO:0000256" key="5">
    <source>
        <dbReference type="ARBA" id="ARBA00022927"/>
    </source>
</evidence>
<keyword evidence="2" id="KW-0813">Transport</keyword>
<dbReference type="EMBL" id="JAEKNQ010000021">
    <property type="protein sequence ID" value="MBJ7602655.1"/>
    <property type="molecule type" value="Genomic_DNA"/>
</dbReference>
<name>A0A934KIE0_9BACT</name>
<gene>
    <name evidence="13" type="ORF">JF888_05610</name>
</gene>
<evidence type="ECO:0000256" key="10">
    <source>
        <dbReference type="SAM" id="MobiDB-lite"/>
    </source>
</evidence>
<evidence type="ECO:0000256" key="9">
    <source>
        <dbReference type="RuleBase" id="RU003945"/>
    </source>
</evidence>
<dbReference type="InterPro" id="IPR047196">
    <property type="entry name" value="YidC_ALB_C"/>
</dbReference>
<dbReference type="Pfam" id="PF02096">
    <property type="entry name" value="60KD_IMP"/>
    <property type="match status" value="1"/>
</dbReference>
<dbReference type="GO" id="GO:0015031">
    <property type="term" value="P:protein transport"/>
    <property type="evidence" value="ECO:0007669"/>
    <property type="project" value="UniProtKB-KW"/>
</dbReference>
<keyword evidence="7 11" id="KW-0472">Membrane</keyword>
<reference evidence="13 14" key="1">
    <citation type="submission" date="2020-10" db="EMBL/GenBank/DDBJ databases">
        <title>Ca. Dormibacterota MAGs.</title>
        <authorList>
            <person name="Montgomery K."/>
        </authorList>
    </citation>
    <scope>NUCLEOTIDE SEQUENCE [LARGE SCALE GENOMIC DNA]</scope>
    <source>
        <strain evidence="13">SC8811_S16_3</strain>
    </source>
</reference>
<evidence type="ECO:0000313" key="13">
    <source>
        <dbReference type="EMBL" id="MBJ7602655.1"/>
    </source>
</evidence>
<feature type="domain" description="Membrane insertase YidC/Oxa/ALB C-terminal" evidence="12">
    <location>
        <begin position="33"/>
        <end position="243"/>
    </location>
</feature>
<organism evidence="13 14">
    <name type="scientific">Candidatus Dormiibacter inghamiae</name>
    <dbReference type="NCBI Taxonomy" id="3127013"/>
    <lineage>
        <taxon>Bacteria</taxon>
        <taxon>Bacillati</taxon>
        <taxon>Candidatus Dormiibacterota</taxon>
        <taxon>Candidatus Dormibacteria</taxon>
        <taxon>Candidatus Dormibacterales</taxon>
        <taxon>Candidatus Dormibacteraceae</taxon>
        <taxon>Candidatus Dormiibacter</taxon>
    </lineage>
</organism>
<feature type="transmembrane region" description="Helical" evidence="11">
    <location>
        <begin position="16"/>
        <end position="44"/>
    </location>
</feature>
<dbReference type="PANTHER" id="PTHR12428">
    <property type="entry name" value="OXA1"/>
    <property type="match status" value="1"/>
</dbReference>
<sequence length="314" mass="34218">MWWAVFGRTLDATLGFIYHALAGVPVLSAIGAYGLAIIALTIVIKTLLSPLLQLQLLSSKRSQDQQRKLAPQMAEVRKKFKGDRMKQQQAILELQKEHGVNPLTPMLGCLPSLLQLPILSALYFVFYGNARSNTFADHFLFIPHLNLTPQQNPLLHGVPIPALAYLVIPLLAAATTFVQSRMMQQPVNPAASDQEKQQQQMARQMQVLMPLMIGYFAIVTPAGLGLYWTVSNLFSIGQQYLVNGWGGLLRRPVPAPSGTQLRRRSERSGSNGTAPRLPAKTQPLKGGAAKPAASKANGAKAIAPKSTSARKPKT</sequence>
<comment type="caution">
    <text evidence="13">The sequence shown here is derived from an EMBL/GenBank/DDBJ whole genome shotgun (WGS) entry which is preliminary data.</text>
</comment>
<dbReference type="Proteomes" id="UP000620075">
    <property type="component" value="Unassembled WGS sequence"/>
</dbReference>
<comment type="similarity">
    <text evidence="9">Belongs to the OXA1/ALB3/YidC family.</text>
</comment>
<evidence type="ECO:0000256" key="8">
    <source>
        <dbReference type="ARBA" id="ARBA00023186"/>
    </source>
</evidence>
<evidence type="ECO:0000256" key="2">
    <source>
        <dbReference type="ARBA" id="ARBA00022448"/>
    </source>
</evidence>
<dbReference type="GO" id="GO:0051205">
    <property type="term" value="P:protein insertion into membrane"/>
    <property type="evidence" value="ECO:0007669"/>
    <property type="project" value="TreeGrafter"/>
</dbReference>
<dbReference type="AlphaFoldDB" id="A0A934KIE0"/>
<feature type="compositionally biased region" description="Low complexity" evidence="10">
    <location>
        <begin position="285"/>
        <end position="303"/>
    </location>
</feature>
<accession>A0A934KIE0</accession>
<evidence type="ECO:0000256" key="4">
    <source>
        <dbReference type="ARBA" id="ARBA00022692"/>
    </source>
</evidence>
<feature type="transmembrane region" description="Helical" evidence="11">
    <location>
        <begin position="106"/>
        <end position="126"/>
    </location>
</feature>
<comment type="subcellular location">
    <subcellularLocation>
        <location evidence="1">Cell membrane</location>
        <topology evidence="1">Multi-pass membrane protein</topology>
    </subcellularLocation>
    <subcellularLocation>
        <location evidence="9">Membrane</location>
        <topology evidence="9">Multi-pass membrane protein</topology>
    </subcellularLocation>
</comment>
<dbReference type="InterPro" id="IPR028055">
    <property type="entry name" value="YidC/Oxa/ALB_C"/>
</dbReference>
<keyword evidence="4 9" id="KW-0812">Transmembrane</keyword>
<proteinExistence type="inferred from homology"/>
<keyword evidence="6 11" id="KW-1133">Transmembrane helix</keyword>
<feature type="transmembrane region" description="Helical" evidence="11">
    <location>
        <begin position="207"/>
        <end position="228"/>
    </location>
</feature>
<dbReference type="GO" id="GO:0032977">
    <property type="term" value="F:membrane insertase activity"/>
    <property type="evidence" value="ECO:0007669"/>
    <property type="project" value="InterPro"/>
</dbReference>
<dbReference type="InterPro" id="IPR001708">
    <property type="entry name" value="YidC/ALB3/OXA1/COX18"/>
</dbReference>
<evidence type="ECO:0000313" key="14">
    <source>
        <dbReference type="Proteomes" id="UP000620075"/>
    </source>
</evidence>
<dbReference type="CDD" id="cd20070">
    <property type="entry name" value="5TM_YidC_Alb3"/>
    <property type="match status" value="1"/>
</dbReference>
<evidence type="ECO:0000259" key="12">
    <source>
        <dbReference type="Pfam" id="PF02096"/>
    </source>
</evidence>
<evidence type="ECO:0000256" key="1">
    <source>
        <dbReference type="ARBA" id="ARBA00004651"/>
    </source>
</evidence>
<keyword evidence="5" id="KW-0653">Protein transport</keyword>
<evidence type="ECO:0000256" key="6">
    <source>
        <dbReference type="ARBA" id="ARBA00022989"/>
    </source>
</evidence>
<protein>
    <submittedName>
        <fullName evidence="13">YidC/Oxa1 family membrane protein insertase</fullName>
    </submittedName>
</protein>
<keyword evidence="8" id="KW-0143">Chaperone</keyword>
<dbReference type="PANTHER" id="PTHR12428:SF65">
    <property type="entry name" value="CYTOCHROME C OXIDASE ASSEMBLY PROTEIN COX18, MITOCHONDRIAL"/>
    <property type="match status" value="1"/>
</dbReference>
<dbReference type="NCBIfam" id="TIGR03592">
    <property type="entry name" value="yidC_oxa1_cterm"/>
    <property type="match status" value="1"/>
</dbReference>
<evidence type="ECO:0000256" key="7">
    <source>
        <dbReference type="ARBA" id="ARBA00023136"/>
    </source>
</evidence>
<keyword evidence="3" id="KW-1003">Cell membrane</keyword>
<feature type="transmembrane region" description="Helical" evidence="11">
    <location>
        <begin position="158"/>
        <end position="178"/>
    </location>
</feature>
<evidence type="ECO:0000256" key="11">
    <source>
        <dbReference type="SAM" id="Phobius"/>
    </source>
</evidence>
<evidence type="ECO:0000256" key="3">
    <source>
        <dbReference type="ARBA" id="ARBA00022475"/>
    </source>
</evidence>
<dbReference type="GO" id="GO:0005886">
    <property type="term" value="C:plasma membrane"/>
    <property type="evidence" value="ECO:0007669"/>
    <property type="project" value="UniProtKB-SubCell"/>
</dbReference>